<dbReference type="Proteomes" id="UP001055286">
    <property type="component" value="Unassembled WGS sequence"/>
</dbReference>
<comment type="caution">
    <text evidence="1">The sequence shown here is derived from an EMBL/GenBank/DDBJ whole genome shotgun (WGS) entry which is preliminary data.</text>
</comment>
<dbReference type="EMBL" id="BPQJ01000046">
    <property type="protein sequence ID" value="GJD65706.1"/>
    <property type="molecule type" value="Genomic_DNA"/>
</dbReference>
<evidence type="ECO:0000313" key="1">
    <source>
        <dbReference type="EMBL" id="GJD65706.1"/>
    </source>
</evidence>
<gene>
    <name evidence="1" type="ORF">MPEAHAMD_5901</name>
</gene>
<organism evidence="1 2">
    <name type="scientific">Methylobacterium frigidaeris</name>
    <dbReference type="NCBI Taxonomy" id="2038277"/>
    <lineage>
        <taxon>Bacteria</taxon>
        <taxon>Pseudomonadati</taxon>
        <taxon>Pseudomonadota</taxon>
        <taxon>Alphaproteobacteria</taxon>
        <taxon>Hyphomicrobiales</taxon>
        <taxon>Methylobacteriaceae</taxon>
        <taxon>Methylobacterium</taxon>
    </lineage>
</organism>
<reference evidence="1" key="1">
    <citation type="journal article" date="2016" name="Front. Microbiol.">
        <title>Genome Sequence of the Piezophilic, Mesophilic Sulfate-Reducing Bacterium Desulfovibrio indicus J2T.</title>
        <authorList>
            <person name="Cao J."/>
            <person name="Maignien L."/>
            <person name="Shao Z."/>
            <person name="Alain K."/>
            <person name="Jebbar M."/>
        </authorList>
    </citation>
    <scope>NUCLEOTIDE SEQUENCE</scope>
    <source>
        <strain evidence="1">JCM 32048</strain>
    </source>
</reference>
<accession>A0AA37HHK8</accession>
<evidence type="ECO:0000313" key="2">
    <source>
        <dbReference type="Proteomes" id="UP001055286"/>
    </source>
</evidence>
<keyword evidence="2" id="KW-1185">Reference proteome</keyword>
<reference evidence="1" key="2">
    <citation type="submission" date="2021-08" db="EMBL/GenBank/DDBJ databases">
        <authorList>
            <person name="Tani A."/>
            <person name="Ola A."/>
            <person name="Ogura Y."/>
            <person name="Katsura K."/>
            <person name="Hayashi T."/>
        </authorList>
    </citation>
    <scope>NUCLEOTIDE SEQUENCE</scope>
    <source>
        <strain evidence="1">JCM 32048</strain>
    </source>
</reference>
<sequence length="73" mass="7402">MNNGVASTEKPSGSFLGTMATASGVAFKLSKSLGGMAVDAAYAIGGELVRNAGAELVDRGWFGRDVEQPALVV</sequence>
<protein>
    <submittedName>
        <fullName evidence="1">Uncharacterized protein</fullName>
    </submittedName>
</protein>
<proteinExistence type="predicted"/>
<name>A0AA37HHK8_9HYPH</name>
<dbReference type="AlphaFoldDB" id="A0AA37HHK8"/>